<evidence type="ECO:0000313" key="3">
    <source>
        <dbReference type="Proteomes" id="UP000034112"/>
    </source>
</evidence>
<feature type="compositionally biased region" description="Acidic residues" evidence="1">
    <location>
        <begin position="427"/>
        <end position="441"/>
    </location>
</feature>
<name>A0A0F9WU38_TRIHA</name>
<comment type="caution">
    <text evidence="2">The sequence shown here is derived from an EMBL/GenBank/DDBJ whole genome shotgun (WGS) entry which is preliminary data.</text>
</comment>
<accession>A0A0F9WU38</accession>
<dbReference type="Proteomes" id="UP000034112">
    <property type="component" value="Unassembled WGS sequence"/>
</dbReference>
<feature type="region of interest" description="Disordered" evidence="1">
    <location>
        <begin position="1"/>
        <end position="53"/>
    </location>
</feature>
<organism evidence="2 3">
    <name type="scientific">Trichoderma harzianum</name>
    <name type="common">Hypocrea lixii</name>
    <dbReference type="NCBI Taxonomy" id="5544"/>
    <lineage>
        <taxon>Eukaryota</taxon>
        <taxon>Fungi</taxon>
        <taxon>Dikarya</taxon>
        <taxon>Ascomycota</taxon>
        <taxon>Pezizomycotina</taxon>
        <taxon>Sordariomycetes</taxon>
        <taxon>Hypocreomycetidae</taxon>
        <taxon>Hypocreales</taxon>
        <taxon>Hypocreaceae</taxon>
        <taxon>Trichoderma</taxon>
    </lineage>
</organism>
<proteinExistence type="predicted"/>
<evidence type="ECO:0000256" key="1">
    <source>
        <dbReference type="SAM" id="MobiDB-lite"/>
    </source>
</evidence>
<reference evidence="3" key="1">
    <citation type="journal article" date="2015" name="Genome Announc.">
        <title>Draft whole-genome sequence of the biocontrol agent Trichoderma harzianum T6776.</title>
        <authorList>
            <person name="Baroncelli R."/>
            <person name="Piaggeschi G."/>
            <person name="Fiorini L."/>
            <person name="Bertolini E."/>
            <person name="Zapparata A."/>
            <person name="Pe M.E."/>
            <person name="Sarrocco S."/>
            <person name="Vannacci G."/>
        </authorList>
    </citation>
    <scope>NUCLEOTIDE SEQUENCE [LARGE SCALE GENOMIC DNA]</scope>
    <source>
        <strain evidence="3">T6776</strain>
    </source>
</reference>
<feature type="region of interest" description="Disordered" evidence="1">
    <location>
        <begin position="422"/>
        <end position="441"/>
    </location>
</feature>
<protein>
    <submittedName>
        <fullName evidence="2">Uncharacterized protein</fullName>
    </submittedName>
</protein>
<sequence>MTAEDDTTAEVMQNGEESTEDDMTEQALIQKDSTTILHPSGIGEGSNETVSFDEQKDIPVEQLRTEFLTDDKLLSSWIRNPDLFWNEFKPPFQTTANSYEEEVRLFVKYTISAGEKTNIQKFQERLDAVVSYRLWTNFYEFNQFVNELRKKVPSWKATNSWGKAREACNALSTSRLSRIQTLKRARKRPATSDEDIRKRLRTGDASYFTPDFNCNASATQLNNMFCLDSGVFPPCNMNFTASVGRTQEVGNPHEKSWTPNEVGIPNGEPSWTHNFDGMDYMNAVPSSSTQHIANTDNLNAVPSRQHMYPSLTQNFAGIDYPNAVPLLTQNVADTDHLNAGRSWIRDDDPSITQQHIDPSITQQHINPSITQQHIDPSMTQQHIDPSLTQQATEIELLVDNLLSWTAEQMDSMLGECGMLDKANEADNANEADEADEADEAE</sequence>
<dbReference type="EMBL" id="JOKZ01000773">
    <property type="protein sequence ID" value="KKO96685.1"/>
    <property type="molecule type" value="Genomic_DNA"/>
</dbReference>
<dbReference type="AlphaFoldDB" id="A0A0F9WU38"/>
<evidence type="ECO:0000313" key="2">
    <source>
        <dbReference type="EMBL" id="KKO96685.1"/>
    </source>
</evidence>
<gene>
    <name evidence="2" type="ORF">THAR02_11212</name>
</gene>
<dbReference type="OrthoDB" id="6425219at2759"/>